<dbReference type="Gene3D" id="1.10.10.10">
    <property type="entry name" value="Winged helix-like DNA-binding domain superfamily/Winged helix DNA-binding domain"/>
    <property type="match status" value="1"/>
</dbReference>
<dbReference type="PANTHER" id="PTHR33164">
    <property type="entry name" value="TRANSCRIPTIONAL REGULATOR, MARR FAMILY"/>
    <property type="match status" value="1"/>
</dbReference>
<feature type="domain" description="HTH marR-type" evidence="1">
    <location>
        <begin position="4"/>
        <end position="135"/>
    </location>
</feature>
<dbReference type="GO" id="GO:0003700">
    <property type="term" value="F:DNA-binding transcription factor activity"/>
    <property type="evidence" value="ECO:0007669"/>
    <property type="project" value="InterPro"/>
</dbReference>
<protein>
    <submittedName>
        <fullName evidence="2">MarR family transcriptional regulator</fullName>
    </submittedName>
</protein>
<evidence type="ECO:0000259" key="1">
    <source>
        <dbReference type="PROSITE" id="PS50995"/>
    </source>
</evidence>
<dbReference type="AlphaFoldDB" id="A0A9X3MMJ5"/>
<dbReference type="Pfam" id="PF12802">
    <property type="entry name" value="MarR_2"/>
    <property type="match status" value="1"/>
</dbReference>
<sequence length="141" mass="15605">MEDDLGLVDAVVQLSFAVHEILNSIAADFDLSITQVRMLGILRDREPGMLELARVLSLEKSSVTGLVDRAEARGLVVRTRGVDDGRAVHVRMTDHGQELARQFVERLTPQISELVGGLPARDRAQLVRSAGRVVAERQLRR</sequence>
<dbReference type="InterPro" id="IPR000835">
    <property type="entry name" value="HTH_MarR-typ"/>
</dbReference>
<reference evidence="2" key="1">
    <citation type="submission" date="2022-10" db="EMBL/GenBank/DDBJ databases">
        <title>The WGS of Solirubrobacter ginsenosidimutans DSM 21036.</title>
        <authorList>
            <person name="Jiang Z."/>
        </authorList>
    </citation>
    <scope>NUCLEOTIDE SEQUENCE</scope>
    <source>
        <strain evidence="2">DSM 21036</strain>
    </source>
</reference>
<accession>A0A9X3MMJ5</accession>
<dbReference type="PANTHER" id="PTHR33164:SF57">
    <property type="entry name" value="MARR-FAMILY TRANSCRIPTIONAL REGULATOR"/>
    <property type="match status" value="1"/>
</dbReference>
<dbReference type="SUPFAM" id="SSF46785">
    <property type="entry name" value="Winged helix' DNA-binding domain"/>
    <property type="match status" value="1"/>
</dbReference>
<dbReference type="Proteomes" id="UP001149140">
    <property type="component" value="Unassembled WGS sequence"/>
</dbReference>
<dbReference type="InterPro" id="IPR036388">
    <property type="entry name" value="WH-like_DNA-bd_sf"/>
</dbReference>
<dbReference type="PRINTS" id="PR00598">
    <property type="entry name" value="HTHMARR"/>
</dbReference>
<dbReference type="GO" id="GO:0006950">
    <property type="term" value="P:response to stress"/>
    <property type="evidence" value="ECO:0007669"/>
    <property type="project" value="TreeGrafter"/>
</dbReference>
<comment type="caution">
    <text evidence="2">The sequence shown here is derived from an EMBL/GenBank/DDBJ whole genome shotgun (WGS) entry which is preliminary data.</text>
</comment>
<dbReference type="EMBL" id="JAPDOD010000001">
    <property type="protein sequence ID" value="MDA0159009.1"/>
    <property type="molecule type" value="Genomic_DNA"/>
</dbReference>
<dbReference type="PROSITE" id="PS50995">
    <property type="entry name" value="HTH_MARR_2"/>
    <property type="match status" value="1"/>
</dbReference>
<dbReference type="RefSeq" id="WP_270037662.1">
    <property type="nucleotide sequence ID" value="NZ_JAPDOD010000001.1"/>
</dbReference>
<proteinExistence type="predicted"/>
<name>A0A9X3MMJ5_9ACTN</name>
<evidence type="ECO:0000313" key="2">
    <source>
        <dbReference type="EMBL" id="MDA0159009.1"/>
    </source>
</evidence>
<organism evidence="2 3">
    <name type="scientific">Solirubrobacter ginsenosidimutans</name>
    <dbReference type="NCBI Taxonomy" id="490573"/>
    <lineage>
        <taxon>Bacteria</taxon>
        <taxon>Bacillati</taxon>
        <taxon>Actinomycetota</taxon>
        <taxon>Thermoleophilia</taxon>
        <taxon>Solirubrobacterales</taxon>
        <taxon>Solirubrobacteraceae</taxon>
        <taxon>Solirubrobacter</taxon>
    </lineage>
</organism>
<evidence type="ECO:0000313" key="3">
    <source>
        <dbReference type="Proteomes" id="UP001149140"/>
    </source>
</evidence>
<dbReference type="InterPro" id="IPR039422">
    <property type="entry name" value="MarR/SlyA-like"/>
</dbReference>
<gene>
    <name evidence="2" type="ORF">OM076_01930</name>
</gene>
<dbReference type="SMART" id="SM00347">
    <property type="entry name" value="HTH_MARR"/>
    <property type="match status" value="1"/>
</dbReference>
<dbReference type="InterPro" id="IPR036390">
    <property type="entry name" value="WH_DNA-bd_sf"/>
</dbReference>
<keyword evidence="3" id="KW-1185">Reference proteome</keyword>